<reference evidence="4 5" key="1">
    <citation type="journal article" date="2021" name="Genome Biol. Evol.">
        <title>Complete Genome Sequencing of a Novel Gloeobacter Species from a Waterfall Cave in Mexico.</title>
        <authorList>
            <person name="Saw J.H."/>
            <person name="Cardona T."/>
            <person name="Montejano G."/>
        </authorList>
    </citation>
    <scope>NUCLEOTIDE SEQUENCE [LARGE SCALE GENOMIC DNA]</scope>
    <source>
        <strain evidence="4">MG652769</strain>
    </source>
</reference>
<accession>A0ABY3PTG4</accession>
<dbReference type="PANTHER" id="PTHR36306">
    <property type="entry name" value="ALPHA-AMYLASE-RELATED-RELATED"/>
    <property type="match status" value="1"/>
</dbReference>
<dbReference type="PANTHER" id="PTHR36306:SF5">
    <property type="entry name" value="SLR1535 PROTEIN"/>
    <property type="match status" value="1"/>
</dbReference>
<keyword evidence="2" id="KW-0119">Carbohydrate metabolism</keyword>
<dbReference type="Pfam" id="PF03065">
    <property type="entry name" value="Glyco_hydro_57"/>
    <property type="match status" value="1"/>
</dbReference>
<evidence type="ECO:0000313" key="4">
    <source>
        <dbReference type="EMBL" id="UFP97048.1"/>
    </source>
</evidence>
<name>A0ABY3PTG4_9CYAN</name>
<gene>
    <name evidence="4" type="ORF">ISF26_18135</name>
</gene>
<dbReference type="Gene3D" id="3.20.110.20">
    <property type="match status" value="1"/>
</dbReference>
<dbReference type="InterPro" id="IPR011330">
    <property type="entry name" value="Glyco_hydro/deAcase_b/a-brl"/>
</dbReference>
<dbReference type="SUPFAM" id="SSF88713">
    <property type="entry name" value="Glycoside hydrolase/deacetylase"/>
    <property type="match status" value="1"/>
</dbReference>
<dbReference type="GO" id="GO:0016787">
    <property type="term" value="F:hydrolase activity"/>
    <property type="evidence" value="ECO:0007669"/>
    <property type="project" value="UniProtKB-KW"/>
</dbReference>
<dbReference type="CDD" id="cd10798">
    <property type="entry name" value="GH57N_like_1"/>
    <property type="match status" value="1"/>
</dbReference>
<dbReference type="Proteomes" id="UP001054846">
    <property type="component" value="Chromosome"/>
</dbReference>
<organism evidence="4 5">
    <name type="scientific">Gloeobacter morelensis MG652769</name>
    <dbReference type="NCBI Taxonomy" id="2781736"/>
    <lineage>
        <taxon>Bacteria</taxon>
        <taxon>Bacillati</taxon>
        <taxon>Cyanobacteriota</taxon>
        <taxon>Cyanophyceae</taxon>
        <taxon>Gloeobacterales</taxon>
        <taxon>Gloeobacteraceae</taxon>
        <taxon>Gloeobacter</taxon>
        <taxon>Gloeobacter morelensis</taxon>
    </lineage>
</organism>
<evidence type="ECO:0000259" key="3">
    <source>
        <dbReference type="Pfam" id="PF03065"/>
    </source>
</evidence>
<keyword evidence="4" id="KW-0378">Hydrolase</keyword>
<dbReference type="InterPro" id="IPR004300">
    <property type="entry name" value="Glyco_hydro_57_N"/>
</dbReference>
<protein>
    <submittedName>
        <fullName evidence="4">Glycoside hydrolase</fullName>
    </submittedName>
</protein>
<evidence type="ECO:0000313" key="5">
    <source>
        <dbReference type="Proteomes" id="UP001054846"/>
    </source>
</evidence>
<evidence type="ECO:0000256" key="2">
    <source>
        <dbReference type="ARBA" id="ARBA00023277"/>
    </source>
</evidence>
<keyword evidence="5" id="KW-1185">Reference proteome</keyword>
<comment type="similarity">
    <text evidence="1">Belongs to the glycosyl hydrolase 57 family.</text>
</comment>
<sequence length="424" mass="47851">MPLAVFVPWLHMHQPPIWVGDGEEGRLIGNLEKMLHGPENSEERWNAGWYAQAYLNPARYVQRLSEQGYAPRLMLDYSGVLLEELDKLSHDGTFAHYHVQGEPLGNVIAQLRKMLAEYPEAVEFAGTAYSHCYFPATPERDHEAQIMEWRAVFAELFGEKALARVRGFWLPEMGMLGDGIEAVRLVRLMKKCGYEWVILPASALARPEDWSTADLENQVHRLIIEAEGEHEEIVCVVRDTEMGIRQQSGQNADGCIGTARQRAGALQQASRQAPALVVPTSDGENGNVMMFEFFPNGFAPLFENQAHWRDIEFLTVSQYLDRYLPDGPASQVRLAAGGGSWIGGHHSWKAGERRVQVLEAVEQLSRDVARARLGASPRDEWALEQAAHALLVCETSCYVYWDSEFWTEQAYRCLGWARTLLPTP</sequence>
<dbReference type="InterPro" id="IPR052046">
    <property type="entry name" value="GH57_Enzymes"/>
</dbReference>
<proteinExistence type="inferred from homology"/>
<dbReference type="EMBL" id="CP063845">
    <property type="protein sequence ID" value="UFP97048.1"/>
    <property type="molecule type" value="Genomic_DNA"/>
</dbReference>
<feature type="domain" description="Glycoside hydrolase family 57 N-terminal" evidence="3">
    <location>
        <begin position="65"/>
        <end position="325"/>
    </location>
</feature>
<evidence type="ECO:0000256" key="1">
    <source>
        <dbReference type="ARBA" id="ARBA00006821"/>
    </source>
</evidence>